<organism evidence="10 11">
    <name type="scientific">Dromaius novaehollandiae</name>
    <name type="common">Emu</name>
    <dbReference type="NCBI Taxonomy" id="8790"/>
    <lineage>
        <taxon>Eukaryota</taxon>
        <taxon>Metazoa</taxon>
        <taxon>Chordata</taxon>
        <taxon>Craniata</taxon>
        <taxon>Vertebrata</taxon>
        <taxon>Euteleostomi</taxon>
        <taxon>Archelosauria</taxon>
        <taxon>Archosauria</taxon>
        <taxon>Dinosauria</taxon>
        <taxon>Saurischia</taxon>
        <taxon>Theropoda</taxon>
        <taxon>Coelurosauria</taxon>
        <taxon>Aves</taxon>
        <taxon>Palaeognathae</taxon>
        <taxon>Casuariiformes</taxon>
        <taxon>Dromaiidae</taxon>
        <taxon>Dromaius</taxon>
    </lineage>
</organism>
<evidence type="ECO:0000313" key="11">
    <source>
        <dbReference type="Proteomes" id="UP000694423"/>
    </source>
</evidence>
<evidence type="ECO:0000256" key="3">
    <source>
        <dbReference type="ARBA" id="ARBA00011245"/>
    </source>
</evidence>
<reference evidence="10" key="2">
    <citation type="submission" date="2025-09" db="UniProtKB">
        <authorList>
            <consortium name="Ensembl"/>
        </authorList>
    </citation>
    <scope>IDENTIFICATION</scope>
</reference>
<evidence type="ECO:0000256" key="7">
    <source>
        <dbReference type="ARBA" id="ARBA00023080"/>
    </source>
</evidence>
<gene>
    <name evidence="10" type="primary">MAPDA</name>
</gene>
<comment type="subunit">
    <text evidence="3">Monomer.</text>
</comment>
<dbReference type="Ensembl" id="ENSDNVT00000032107.1">
    <property type="protein sequence ID" value="ENSDNVP00000026559.1"/>
    <property type="gene ID" value="ENSDNVG00000018465.1"/>
</dbReference>
<dbReference type="GO" id="GO:0006154">
    <property type="term" value="P:adenosine catabolic process"/>
    <property type="evidence" value="ECO:0007669"/>
    <property type="project" value="TreeGrafter"/>
</dbReference>
<evidence type="ECO:0000256" key="8">
    <source>
        <dbReference type="ARBA" id="ARBA00048787"/>
    </source>
</evidence>
<feature type="domain" description="Adenosine deaminase" evidence="9">
    <location>
        <begin position="32"/>
        <end position="357"/>
    </location>
</feature>
<dbReference type="SUPFAM" id="SSF51556">
    <property type="entry name" value="Metallo-dependent hydrolases"/>
    <property type="match status" value="1"/>
</dbReference>
<dbReference type="InterPro" id="IPR006330">
    <property type="entry name" value="Ado/ade_deaminase"/>
</dbReference>
<protein>
    <recommendedName>
        <fullName evidence="9">Adenosine deaminase domain-containing protein</fullName>
    </recommendedName>
</protein>
<evidence type="ECO:0000256" key="6">
    <source>
        <dbReference type="ARBA" id="ARBA00022833"/>
    </source>
</evidence>
<keyword evidence="5" id="KW-0378">Hydrolase</keyword>
<dbReference type="GO" id="GO:0046103">
    <property type="term" value="P:inosine biosynthetic process"/>
    <property type="evidence" value="ECO:0007669"/>
    <property type="project" value="TreeGrafter"/>
</dbReference>
<dbReference type="AlphaFoldDB" id="A0A8C4KMN5"/>
<dbReference type="CTD" id="161823"/>
<comment type="cofactor">
    <cofactor evidence="1">
        <name>Zn(2+)</name>
        <dbReference type="ChEBI" id="CHEBI:29105"/>
    </cofactor>
</comment>
<evidence type="ECO:0000313" key="10">
    <source>
        <dbReference type="Ensembl" id="ENSDNVP00000026559.1"/>
    </source>
</evidence>
<dbReference type="InterPro" id="IPR001365">
    <property type="entry name" value="A_deaminase_dom"/>
</dbReference>
<keyword evidence="7" id="KW-0546">Nucleotide metabolism</keyword>
<dbReference type="GO" id="GO:0046872">
    <property type="term" value="F:metal ion binding"/>
    <property type="evidence" value="ECO:0007669"/>
    <property type="project" value="UniProtKB-KW"/>
</dbReference>
<keyword evidence="6" id="KW-0862">Zinc</keyword>
<comment type="similarity">
    <text evidence="2">Belongs to the metallo-dependent hydrolases superfamily. Adenosine and AMP deaminases family.</text>
</comment>
<dbReference type="GO" id="GO:0009117">
    <property type="term" value="P:nucleotide metabolic process"/>
    <property type="evidence" value="ECO:0007669"/>
    <property type="project" value="UniProtKB-KW"/>
</dbReference>
<dbReference type="FunFam" id="3.20.20.140:FF:000033">
    <property type="entry name" value="Adenosine deaminase-like protein"/>
    <property type="match status" value="1"/>
</dbReference>
<dbReference type="GO" id="GO:0004000">
    <property type="term" value="F:adenosine deaminase activity"/>
    <property type="evidence" value="ECO:0007669"/>
    <property type="project" value="TreeGrafter"/>
</dbReference>
<dbReference type="CDD" id="cd00443">
    <property type="entry name" value="ADA_AMPD"/>
    <property type="match status" value="1"/>
</dbReference>
<evidence type="ECO:0000256" key="1">
    <source>
        <dbReference type="ARBA" id="ARBA00001947"/>
    </source>
</evidence>
<dbReference type="InterPro" id="IPR032466">
    <property type="entry name" value="Metal_Hydrolase"/>
</dbReference>
<reference evidence="10" key="1">
    <citation type="submission" date="2025-08" db="UniProtKB">
        <authorList>
            <consortium name="Ensembl"/>
        </authorList>
    </citation>
    <scope>IDENTIFICATION</scope>
</reference>
<comment type="catalytic activity">
    <reaction evidence="8">
        <text>N(6)-methyl-AMP + H2O + H(+) = IMP + methylamine</text>
        <dbReference type="Rhea" id="RHEA:16001"/>
        <dbReference type="ChEBI" id="CHEBI:15377"/>
        <dbReference type="ChEBI" id="CHEBI:15378"/>
        <dbReference type="ChEBI" id="CHEBI:58053"/>
        <dbReference type="ChEBI" id="CHEBI:59338"/>
        <dbReference type="ChEBI" id="CHEBI:144842"/>
    </reaction>
    <physiologicalReaction direction="left-to-right" evidence="8">
        <dbReference type="Rhea" id="RHEA:16002"/>
    </physiologicalReaction>
</comment>
<name>A0A8C4KMN5_DRONO</name>
<accession>A0A8C4KMN5</accession>
<dbReference type="PANTHER" id="PTHR11409:SF42">
    <property type="entry name" value="ADENOSINE DEAMINASE-LIKE PROTEIN"/>
    <property type="match status" value="1"/>
</dbReference>
<dbReference type="Proteomes" id="UP000694423">
    <property type="component" value="Unplaced"/>
</dbReference>
<evidence type="ECO:0000256" key="5">
    <source>
        <dbReference type="ARBA" id="ARBA00022801"/>
    </source>
</evidence>
<keyword evidence="11" id="KW-1185">Reference proteome</keyword>
<evidence type="ECO:0000256" key="2">
    <source>
        <dbReference type="ARBA" id="ARBA00006676"/>
    </source>
</evidence>
<evidence type="ECO:0000259" key="9">
    <source>
        <dbReference type="Pfam" id="PF00962"/>
    </source>
</evidence>
<sequence length="367" mass="41104">MSSPARPPPGTGVVMAAGAERQQELRFYRELPKVELHAHLNGCISSATMKKLMAQKPYLQIQNGMTVIDKGKKRTLDECFQMFQIIYQITTRTEDILLITKDVIKEFADDGVKYLELRSTPREEKATGMTKRMYVETVLEGIKQCKEEGLDIDVRLLIAINRRGGPAVAKQTVKLAEEFLLSTDGVVVGLDLSGDPTAGHGQDFLEPLSEAKKAGLKLALHLSEIPNQEEETKILLGLPPDRIGHGTFLNSATTGSEELVPLVRQNHIPIELCMTSNIKTQTVPSCDKHHFGYWYNIGHPAVLCTDDKGVFATDLSQEYELVAKTFNLTRSQMWDLSYESINYIFASSMVKSKLKEQWCKLKPTLFD</sequence>
<dbReference type="Gene3D" id="3.20.20.140">
    <property type="entry name" value="Metal-dependent hydrolases"/>
    <property type="match status" value="1"/>
</dbReference>
<dbReference type="Pfam" id="PF00962">
    <property type="entry name" value="A_deaminase"/>
    <property type="match status" value="1"/>
</dbReference>
<evidence type="ECO:0000256" key="4">
    <source>
        <dbReference type="ARBA" id="ARBA00022723"/>
    </source>
</evidence>
<keyword evidence="4" id="KW-0479">Metal-binding</keyword>
<dbReference type="PANTHER" id="PTHR11409">
    <property type="entry name" value="ADENOSINE DEAMINASE"/>
    <property type="match status" value="1"/>
</dbReference>
<proteinExistence type="inferred from homology"/>